<evidence type="ECO:0000313" key="3">
    <source>
        <dbReference type="EMBL" id="TLE00584.1"/>
    </source>
</evidence>
<dbReference type="Proteomes" id="UP000255139">
    <property type="component" value="Unassembled WGS sequence"/>
</dbReference>
<proteinExistence type="predicted"/>
<name>A0A377PRJ2_9HELI</name>
<dbReference type="Pfam" id="PF01973">
    <property type="entry name" value="MptE-like"/>
    <property type="match status" value="1"/>
</dbReference>
<dbReference type="OrthoDB" id="5404763at2"/>
<organism evidence="2 5">
    <name type="scientific">Helicobacter muridarum</name>
    <dbReference type="NCBI Taxonomy" id="216"/>
    <lineage>
        <taxon>Bacteria</taxon>
        <taxon>Pseudomonadati</taxon>
        <taxon>Campylobacterota</taxon>
        <taxon>Epsilonproteobacteria</taxon>
        <taxon>Campylobacterales</taxon>
        <taxon>Helicobacteraceae</taxon>
        <taxon>Helicobacter</taxon>
    </lineage>
</organism>
<dbReference type="RefSeq" id="WP_138069984.1">
    <property type="nucleotide sequence ID" value="NZ_FZML01000002.1"/>
</dbReference>
<sequence length="695" mass="78939">MHYSSQNNQETIYTRYTKEQIQINYHNNMKFFQQYNAKIFKALEKAPLVYNLHIDSLGYNIIHLPSQNLQYPLIENTKNIQSIGKNTREKSISAMLDAHADLAKNPMQNPKWHIKCNFPLCMKTAFFDEDMFHITGKYGNQILKISLDAIQNLLMQSSNNQINPQDIMSKEDLAGHINKLASNNINKSFSDSKFLPQTTIYGLMGGLFLHDLLLQGFYFHSIIIYEEHIDLFRISLYFLDYELLFSKVGANSCLIFVKDFSIPIVSTFLHSKRLTNNSIKLELKQYTSSNTQKLKETIDKETKVALRGWGTFEDEKIGFSNALENLKSCNILNNNAKRVNAPICVVGNGASLDLCIDFIKVYKNRMIIFSCGTALKVLRHHGIKPDFQIEIERVSYLSDVLKEANLEDIPLIFGQMTDCKAVNLAKESFAFMRAGSASAYLDSGAFVLDFGAPFVGNAGVALATLIGSDVILCGIDCGYIRGYSKHAKNSFYGNEANEIPHDCFKVESNKSLEVYSNDLFYLSIKNIESSIKLYKPNMTINIGYGAKISGALSLNEDEFFLQEIDKKRAISKLKNNFSPFALNLDKHEILKPINTLVKQIYIFLDREVRNIRDLYEIIDGIESSLQNLIANNNMRKGVILVEGSILHLCFCMLQANLFVGNTESYYIMKTSFKQWFCDVIACITQDIGINKIECS</sequence>
<dbReference type="PANTHER" id="PTHR41786">
    <property type="entry name" value="MOTILITY ACCESSORY FACTOR MAF"/>
    <property type="match status" value="1"/>
</dbReference>
<dbReference type="PANTHER" id="PTHR41786:SF1">
    <property type="entry name" value="6-HYDROXYMETHYLPTERIN DIPHOSPHOKINASE MPTE-LIKE DOMAIN-CONTAINING PROTEIN"/>
    <property type="match status" value="1"/>
</dbReference>
<accession>A0A377PRJ2</accession>
<keyword evidence="5" id="KW-1185">Reference proteome</keyword>
<evidence type="ECO:0000313" key="5">
    <source>
        <dbReference type="Proteomes" id="UP000255139"/>
    </source>
</evidence>
<evidence type="ECO:0000313" key="4">
    <source>
        <dbReference type="Proteomes" id="UP000029922"/>
    </source>
</evidence>
<reference evidence="3 4" key="1">
    <citation type="journal article" date="2014" name="Genome Announc.">
        <title>Draft genome sequences of eight enterohepatic helicobacter species isolated from both laboratory and wild rodents.</title>
        <authorList>
            <person name="Sheh A."/>
            <person name="Shen Z."/>
            <person name="Fox J.G."/>
        </authorList>
    </citation>
    <scope>NUCLEOTIDE SEQUENCE [LARGE SCALE GENOMIC DNA]</scope>
    <source>
        <strain evidence="3 4">ST1</strain>
    </source>
</reference>
<reference evidence="2 5" key="2">
    <citation type="submission" date="2018-06" db="EMBL/GenBank/DDBJ databases">
        <authorList>
            <consortium name="Pathogen Informatics"/>
            <person name="Doyle S."/>
        </authorList>
    </citation>
    <scope>NUCLEOTIDE SEQUENCE [LARGE SCALE GENOMIC DNA]</scope>
    <source>
        <strain evidence="2 5">NCTC12714</strain>
    </source>
</reference>
<feature type="domain" description="6-hydroxymethylpterin diphosphokinase MptE-like" evidence="1">
    <location>
        <begin position="321"/>
        <end position="480"/>
    </location>
</feature>
<protein>
    <submittedName>
        <fullName evidence="3">DUF115 domain-containing protein</fullName>
    </submittedName>
</protein>
<dbReference type="InterPro" id="IPR002826">
    <property type="entry name" value="MptE-like"/>
</dbReference>
<evidence type="ECO:0000259" key="1">
    <source>
        <dbReference type="Pfam" id="PF01973"/>
    </source>
</evidence>
<evidence type="ECO:0000313" key="2">
    <source>
        <dbReference type="EMBL" id="STQ85598.1"/>
    </source>
</evidence>
<gene>
    <name evidence="3" type="ORF">LS73_004015</name>
    <name evidence="2" type="ORF">NCTC12714_00384</name>
</gene>
<dbReference type="EMBL" id="JRPD02000006">
    <property type="protein sequence ID" value="TLE00584.1"/>
    <property type="molecule type" value="Genomic_DNA"/>
</dbReference>
<dbReference type="EMBL" id="UGJE01000002">
    <property type="protein sequence ID" value="STQ85598.1"/>
    <property type="molecule type" value="Genomic_DNA"/>
</dbReference>
<dbReference type="Proteomes" id="UP000029922">
    <property type="component" value="Unassembled WGS sequence"/>
</dbReference>
<dbReference type="AlphaFoldDB" id="A0A377PRJ2"/>